<gene>
    <name evidence="1" type="ORF">KVP70_32030</name>
    <name evidence="2" type="ORF">L1274_005871</name>
</gene>
<name>A0AA41HDS3_9BURK</name>
<keyword evidence="4" id="KW-1185">Reference proteome</keyword>
<evidence type="ECO:0000313" key="4">
    <source>
        <dbReference type="Proteomes" id="UP001162889"/>
    </source>
</evidence>
<evidence type="ECO:0000313" key="3">
    <source>
        <dbReference type="Proteomes" id="UP001155901"/>
    </source>
</evidence>
<accession>A0AA41HDS3</accession>
<reference evidence="2" key="2">
    <citation type="submission" date="2022-03" db="EMBL/GenBank/DDBJ databases">
        <title>Genome Encyclopedia of Bacteria and Archaea VI: Functional Genomics of Type Strains.</title>
        <authorList>
            <person name="Whitman W."/>
        </authorList>
    </citation>
    <scope>NUCLEOTIDE SEQUENCE</scope>
    <source>
        <strain evidence="2">HSC-15S17</strain>
    </source>
</reference>
<protein>
    <recommendedName>
        <fullName evidence="5">IS66 family insertion sequence element accessory protein TnpB</fullName>
    </recommendedName>
</protein>
<dbReference type="Proteomes" id="UP001162889">
    <property type="component" value="Unassembled WGS sequence"/>
</dbReference>
<dbReference type="RefSeq" id="WP_217946446.1">
    <property type="nucleotide sequence ID" value="NZ_JAHTGR010000036.1"/>
</dbReference>
<dbReference type="NCBIfam" id="NF047593">
    <property type="entry name" value="IS66_ISAeme5_TnpA"/>
    <property type="match status" value="1"/>
</dbReference>
<dbReference type="AlphaFoldDB" id="A0AA41HDS3"/>
<evidence type="ECO:0000313" key="1">
    <source>
        <dbReference type="EMBL" id="MBV6325545.1"/>
    </source>
</evidence>
<comment type="caution">
    <text evidence="1">The sequence shown here is derived from an EMBL/GenBank/DDBJ whole genome shotgun (WGS) entry which is preliminary data.</text>
</comment>
<dbReference type="EMBL" id="JALJZU010000015">
    <property type="protein sequence ID" value="MCP2012112.1"/>
    <property type="molecule type" value="Genomic_DNA"/>
</dbReference>
<evidence type="ECO:0008006" key="5">
    <source>
        <dbReference type="Google" id="ProtNLM"/>
    </source>
</evidence>
<evidence type="ECO:0000313" key="2">
    <source>
        <dbReference type="EMBL" id="MCP2012112.1"/>
    </source>
</evidence>
<proteinExistence type="predicted"/>
<reference evidence="1" key="1">
    <citation type="submission" date="2021-07" db="EMBL/GenBank/DDBJ databases">
        <title>Characterization of violacein-producing bacteria and related species.</title>
        <authorList>
            <person name="Wilson H.S."/>
            <person name="De Leon M.E."/>
        </authorList>
    </citation>
    <scope>NUCLEOTIDE SEQUENCE</scope>
    <source>
        <strain evidence="1">HSC-15S17</strain>
    </source>
</reference>
<dbReference type="EMBL" id="JAHTGR010000036">
    <property type="protein sequence ID" value="MBV6325545.1"/>
    <property type="molecule type" value="Genomic_DNA"/>
</dbReference>
<dbReference type="Proteomes" id="UP001155901">
    <property type="component" value="Unassembled WGS sequence"/>
</dbReference>
<organism evidence="1 3">
    <name type="scientific">Duganella violaceipulchra</name>
    <dbReference type="NCBI Taxonomy" id="2849652"/>
    <lineage>
        <taxon>Bacteria</taxon>
        <taxon>Pseudomonadati</taxon>
        <taxon>Pseudomonadota</taxon>
        <taxon>Betaproteobacteria</taxon>
        <taxon>Burkholderiales</taxon>
        <taxon>Oxalobacteraceae</taxon>
        <taxon>Telluria group</taxon>
        <taxon>Duganella</taxon>
    </lineage>
</organism>
<sequence length="98" mass="10860">MVVNSEREKVGRERVAQWQASGLSQRAYAIKQGFPIRQVGYWVQRLAGAQAVPALLPVRVVPTVTAAAPINLRSENGWTLRLPGDVPARWLAELMRAL</sequence>